<keyword evidence="1" id="KW-0472">Membrane</keyword>
<dbReference type="Proteomes" id="UP000277999">
    <property type="component" value="Unassembled WGS sequence"/>
</dbReference>
<protein>
    <submittedName>
        <fullName evidence="2">Uncharacterized protein</fullName>
    </submittedName>
</protein>
<reference evidence="2 3" key="1">
    <citation type="submission" date="2018-10" db="EMBL/GenBank/DDBJ databases">
        <title>Genome-centric metagenomics revealed C2 chemical producing, CO utilizing Clostridium with novel acetogenic gene cluster.</title>
        <authorList>
            <person name="Kang H."/>
            <person name="Park B."/>
            <person name="Choi I.G."/>
            <person name="Chang I.S."/>
        </authorList>
    </citation>
    <scope>NUCLEOTIDE SEQUENCE [LARGE SCALE GENOMIC DNA]</scope>
    <source>
        <strain evidence="2 3">H21-9</strain>
    </source>
</reference>
<dbReference type="AlphaFoldDB" id="A0A3M0T098"/>
<keyword evidence="1" id="KW-0812">Transmembrane</keyword>
<gene>
    <name evidence="2" type="ORF">D9O40_02980</name>
</gene>
<comment type="caution">
    <text evidence="2">The sequence shown here is derived from an EMBL/GenBank/DDBJ whole genome shotgun (WGS) entry which is preliminary data.</text>
</comment>
<evidence type="ECO:0000313" key="2">
    <source>
        <dbReference type="EMBL" id="RMD04017.1"/>
    </source>
</evidence>
<sequence>MKFLMKVWGGQPILSWLFQIALAYLAFLVSRNKIANNTNTIIIAGTLVILIFLSLSIGSKHKKDYK</sequence>
<dbReference type="EMBL" id="RFAQ01000005">
    <property type="protein sequence ID" value="RMD04017.1"/>
    <property type="molecule type" value="Genomic_DNA"/>
</dbReference>
<feature type="transmembrane region" description="Helical" evidence="1">
    <location>
        <begin position="12"/>
        <end position="29"/>
    </location>
</feature>
<accession>A0A3M0T098</accession>
<organism evidence="2 3">
    <name type="scientific">Clostridium autoethanogenum</name>
    <dbReference type="NCBI Taxonomy" id="84023"/>
    <lineage>
        <taxon>Bacteria</taxon>
        <taxon>Bacillati</taxon>
        <taxon>Bacillota</taxon>
        <taxon>Clostridia</taxon>
        <taxon>Eubacteriales</taxon>
        <taxon>Clostridiaceae</taxon>
        <taxon>Clostridium</taxon>
    </lineage>
</organism>
<evidence type="ECO:0000256" key="1">
    <source>
        <dbReference type="SAM" id="Phobius"/>
    </source>
</evidence>
<name>A0A3M0T098_9CLOT</name>
<dbReference type="RefSeq" id="WP_023163147.1">
    <property type="nucleotide sequence ID" value="NZ_CP110420.1"/>
</dbReference>
<evidence type="ECO:0000313" key="3">
    <source>
        <dbReference type="Proteomes" id="UP000277999"/>
    </source>
</evidence>
<proteinExistence type="predicted"/>
<feature type="transmembrane region" description="Helical" evidence="1">
    <location>
        <begin position="41"/>
        <end position="58"/>
    </location>
</feature>
<keyword evidence="1" id="KW-1133">Transmembrane helix</keyword>